<comment type="caution">
    <text evidence="3">The sequence shown here is derived from an EMBL/GenBank/DDBJ whole genome shotgun (WGS) entry which is preliminary data.</text>
</comment>
<comment type="similarity">
    <text evidence="1">Belongs to the AHA1 family.</text>
</comment>
<dbReference type="CDD" id="cd07814">
    <property type="entry name" value="SRPBCC_CalC_Aha1-like"/>
    <property type="match status" value="1"/>
</dbReference>
<evidence type="ECO:0000313" key="3">
    <source>
        <dbReference type="EMBL" id="RAK64351.1"/>
    </source>
</evidence>
<dbReference type="Proteomes" id="UP000249524">
    <property type="component" value="Unassembled WGS sequence"/>
</dbReference>
<keyword evidence="4" id="KW-1185">Reference proteome</keyword>
<gene>
    <name evidence="3" type="ORF">DJ019_14365</name>
</gene>
<dbReference type="InterPro" id="IPR023393">
    <property type="entry name" value="START-like_dom_sf"/>
</dbReference>
<dbReference type="RefSeq" id="WP_111276738.1">
    <property type="nucleotide sequence ID" value="NZ_QFYS01000006.1"/>
</dbReference>
<dbReference type="SUPFAM" id="SSF55961">
    <property type="entry name" value="Bet v1-like"/>
    <property type="match status" value="1"/>
</dbReference>
<reference evidence="3 4" key="1">
    <citation type="submission" date="2018-05" db="EMBL/GenBank/DDBJ databases">
        <authorList>
            <person name="Lanie J.A."/>
            <person name="Ng W.-L."/>
            <person name="Kazmierczak K.M."/>
            <person name="Andrzejewski T.M."/>
            <person name="Davidsen T.M."/>
            <person name="Wayne K.J."/>
            <person name="Tettelin H."/>
            <person name="Glass J.I."/>
            <person name="Rusch D."/>
            <person name="Podicherti R."/>
            <person name="Tsui H.-C.T."/>
            <person name="Winkler M.E."/>
        </authorList>
    </citation>
    <scope>NUCLEOTIDE SEQUENCE [LARGE SCALE GENOMIC DNA]</scope>
    <source>
        <strain evidence="3 4">BUT-10</strain>
    </source>
</reference>
<dbReference type="AlphaFoldDB" id="A0A328BD30"/>
<dbReference type="EMBL" id="QFYS01000006">
    <property type="protein sequence ID" value="RAK64351.1"/>
    <property type="molecule type" value="Genomic_DNA"/>
</dbReference>
<dbReference type="Gene3D" id="3.30.530.20">
    <property type="match status" value="1"/>
</dbReference>
<evidence type="ECO:0000256" key="1">
    <source>
        <dbReference type="ARBA" id="ARBA00006817"/>
    </source>
</evidence>
<organism evidence="3 4">
    <name type="scientific">Phenylobacterium kunshanense</name>
    <dbReference type="NCBI Taxonomy" id="1445034"/>
    <lineage>
        <taxon>Bacteria</taxon>
        <taxon>Pseudomonadati</taxon>
        <taxon>Pseudomonadota</taxon>
        <taxon>Alphaproteobacteria</taxon>
        <taxon>Caulobacterales</taxon>
        <taxon>Caulobacteraceae</taxon>
        <taxon>Phenylobacterium</taxon>
    </lineage>
</organism>
<sequence>MVEDIQSVIEIAAPRDQVWRAVTEPDLVGQWMGCLRFLPAPGHIFYLQPDRPRREADDVTDAIACRIEIVDRPRRISFSWGFPETPDTFVDIRLSNISGGTHVRLTHSGWDQFDDRETEHVRGGLGHAWHTVALPALRAVAERLA</sequence>
<protein>
    <recommendedName>
        <fullName evidence="2">Activator of Hsp90 ATPase homologue 1/2-like C-terminal domain-containing protein</fullName>
    </recommendedName>
</protein>
<dbReference type="InterPro" id="IPR013538">
    <property type="entry name" value="ASHA1/2-like_C"/>
</dbReference>
<dbReference type="Pfam" id="PF08327">
    <property type="entry name" value="AHSA1"/>
    <property type="match status" value="1"/>
</dbReference>
<name>A0A328BD30_9CAUL</name>
<dbReference type="OrthoDB" id="9803476at2"/>
<accession>A0A328BD30</accession>
<feature type="domain" description="Activator of Hsp90 ATPase homologue 1/2-like C-terminal" evidence="2">
    <location>
        <begin position="12"/>
        <end position="128"/>
    </location>
</feature>
<evidence type="ECO:0000259" key="2">
    <source>
        <dbReference type="Pfam" id="PF08327"/>
    </source>
</evidence>
<evidence type="ECO:0000313" key="4">
    <source>
        <dbReference type="Proteomes" id="UP000249524"/>
    </source>
</evidence>
<proteinExistence type="inferred from homology"/>